<dbReference type="GO" id="GO:0004378">
    <property type="term" value="F:GDP-Man:Man(1)GlcNAc(2)-PP-Dol alpha-1,3-mannosyltransferase activity"/>
    <property type="evidence" value="ECO:0007669"/>
    <property type="project" value="InterPro"/>
</dbReference>
<keyword evidence="1 3" id="KW-0808">Transferase</keyword>
<dbReference type="Pfam" id="PF00534">
    <property type="entry name" value="Glycos_transf_1"/>
    <property type="match status" value="1"/>
</dbReference>
<feature type="domain" description="Glycosyl transferase family 1" evidence="2">
    <location>
        <begin position="123"/>
        <end position="216"/>
    </location>
</feature>
<dbReference type="AlphaFoldDB" id="D6GUZ5"/>
<dbReference type="SUPFAM" id="SSF53756">
    <property type="entry name" value="UDP-Glycosyltransferase/glycogen phosphorylase"/>
    <property type="match status" value="1"/>
</dbReference>
<evidence type="ECO:0000313" key="4">
    <source>
        <dbReference type="Proteomes" id="UP000009376"/>
    </source>
</evidence>
<organism evidence="3 4">
    <name type="scientific">Candidatus Parvarchaeum acidophilus ARMAN-5</name>
    <dbReference type="NCBI Taxonomy" id="662762"/>
    <lineage>
        <taxon>Archaea</taxon>
        <taxon>Candidatus Parvarchaeota</taxon>
        <taxon>Candidatus Parvarchaeum</taxon>
    </lineage>
</organism>
<evidence type="ECO:0000256" key="1">
    <source>
        <dbReference type="ARBA" id="ARBA00022679"/>
    </source>
</evidence>
<dbReference type="Gene3D" id="3.40.50.2000">
    <property type="entry name" value="Glycogen Phosphorylase B"/>
    <property type="match status" value="1"/>
</dbReference>
<sequence>MNKKIKIALFVPWIKSKGGVERTILRILENPLYECDVYTFFYNKKSTFEEFNKYNINVIGKLNSKGFIGKGLGLFLKLLSTKIKGLEEYDIFIVSTAGIAASITIRNKHKKTVALCHTPLRVAHNMYDYYKKELDDLYSRCYATIFLSINEDTGLTPLESLAYGKPVRSVNEGGPKEFIKNGKNGLLVDANERSISNALIRITNSKFYAKLVNGAKNSKRYDEKEFMKNFDEAIETILTR</sequence>
<proteinExistence type="predicted"/>
<dbReference type="InterPro" id="IPR001296">
    <property type="entry name" value="Glyco_trans_1"/>
</dbReference>
<gene>
    <name evidence="3" type="ORF">BJBARM5_0295</name>
</gene>
<accession>D6GUZ5</accession>
<dbReference type="InterPro" id="IPR027054">
    <property type="entry name" value="ALG2"/>
</dbReference>
<dbReference type="EMBL" id="GG745550">
    <property type="protein sequence ID" value="EFD92922.1"/>
    <property type="molecule type" value="Genomic_DNA"/>
</dbReference>
<dbReference type="PANTHER" id="PTHR45918:SF1">
    <property type="entry name" value="ALPHA-1,3_1,6-MANNOSYLTRANSFERASE ALG2"/>
    <property type="match status" value="1"/>
</dbReference>
<dbReference type="Proteomes" id="UP000009376">
    <property type="component" value="Unassembled WGS sequence"/>
</dbReference>
<name>D6GUZ5_PARA5</name>
<evidence type="ECO:0000313" key="3">
    <source>
        <dbReference type="EMBL" id="EFD92922.1"/>
    </source>
</evidence>
<dbReference type="PANTHER" id="PTHR45918">
    <property type="entry name" value="ALPHA-1,3/1,6-MANNOSYLTRANSFERASE ALG2"/>
    <property type="match status" value="1"/>
</dbReference>
<evidence type="ECO:0000259" key="2">
    <source>
        <dbReference type="Pfam" id="PF00534"/>
    </source>
</evidence>
<protein>
    <submittedName>
        <fullName evidence="3">Glycosyl transferase group 1</fullName>
    </submittedName>
</protein>
<reference evidence="3 4" key="1">
    <citation type="journal article" date="2010" name="Proc. Natl. Acad. Sci. U.S.A.">
        <title>Enigmatic, ultrasmall, uncultivated Archaea.</title>
        <authorList>
            <person name="Baker B.J."/>
            <person name="Comolli L.R."/>
            <person name="Dick G.J."/>
            <person name="Hauser L.J."/>
            <person name="Hyatt D."/>
            <person name="Dill B.D."/>
            <person name="Land M.L."/>
            <person name="Verberkmoes N.C."/>
            <person name="Hettich R.L."/>
            <person name="Banfield J.F."/>
        </authorList>
    </citation>
    <scope>NUCLEOTIDE SEQUENCE [LARGE SCALE GENOMIC DNA]</scope>
</reference>